<evidence type="ECO:0000256" key="1">
    <source>
        <dbReference type="ARBA" id="ARBA00004370"/>
    </source>
</evidence>
<evidence type="ECO:0000256" key="2">
    <source>
        <dbReference type="ARBA" id="ARBA00022448"/>
    </source>
</evidence>
<feature type="domain" description="Cytochrome b561" evidence="11">
    <location>
        <begin position="174"/>
        <end position="367"/>
    </location>
</feature>
<evidence type="ECO:0000313" key="12">
    <source>
        <dbReference type="EMBL" id="KAK9035189.1"/>
    </source>
</evidence>
<dbReference type="PROSITE" id="PS50836">
    <property type="entry name" value="DOMON"/>
    <property type="match status" value="1"/>
</dbReference>
<evidence type="ECO:0000256" key="3">
    <source>
        <dbReference type="ARBA" id="ARBA00022692"/>
    </source>
</evidence>
<sequence length="367" mass="40503">MKASSISFTFFLALQALSVLQVTSQGTDSCNSNLNLNLNLPFDTSSLQCLSVWSRYDFILRYAQNSSNVWSFVLSAPNTNSYIGIGFSSNGRMVGASAMVGWISTDGNGTVKQYFLGGEKTNQVVADEGNLTIVENSLSITSESSRIYIAFQLSSSQPRSRMLYTVGQVGVIPSSPGYALTEHRDKVSTRLNYVTGTTSATSSPHSRLRKSHGILAMLGWGILMLIGAIVGRYFRQWDPLWFYSHLAIQCCAFLLGIFGIITGFVLEDRLGEDVDTHKSLGVFILVLGCLQVMAVFARPGKESKVRKYWNWYHHNGGRILIVIAIANVFYGIHLGDEGTAWNASYAIVISILVLVSLVLEFNLWRKN</sequence>
<accession>A0ABR2TCL7</accession>
<comment type="caution">
    <text evidence="12">The sequence shown here is derived from an EMBL/GenBank/DDBJ whole genome shotgun (WGS) entry which is preliminary data.</text>
</comment>
<evidence type="ECO:0000256" key="4">
    <source>
        <dbReference type="ARBA" id="ARBA00022729"/>
    </source>
</evidence>
<evidence type="ECO:0000256" key="8">
    <source>
        <dbReference type="SAM" id="Phobius"/>
    </source>
</evidence>
<dbReference type="CDD" id="cd09631">
    <property type="entry name" value="DOMON_DOH"/>
    <property type="match status" value="1"/>
</dbReference>
<feature type="transmembrane region" description="Helical" evidence="8">
    <location>
        <begin position="246"/>
        <end position="266"/>
    </location>
</feature>
<feature type="transmembrane region" description="Helical" evidence="8">
    <location>
        <begin position="278"/>
        <end position="297"/>
    </location>
</feature>
<keyword evidence="5" id="KW-0249">Electron transport</keyword>
<evidence type="ECO:0000256" key="5">
    <source>
        <dbReference type="ARBA" id="ARBA00022982"/>
    </source>
</evidence>
<feature type="transmembrane region" description="Helical" evidence="8">
    <location>
        <begin position="213"/>
        <end position="234"/>
    </location>
</feature>
<dbReference type="PROSITE" id="PS50939">
    <property type="entry name" value="CYTOCHROME_B561"/>
    <property type="match status" value="1"/>
</dbReference>
<dbReference type="EMBL" id="JBBPBN010000006">
    <property type="protein sequence ID" value="KAK9035189.1"/>
    <property type="molecule type" value="Genomic_DNA"/>
</dbReference>
<feature type="transmembrane region" description="Helical" evidence="8">
    <location>
        <begin position="317"/>
        <end position="333"/>
    </location>
</feature>
<evidence type="ECO:0000256" key="9">
    <source>
        <dbReference type="SAM" id="SignalP"/>
    </source>
</evidence>
<dbReference type="PIRSF" id="PIRSF037471">
    <property type="entry name" value="UCP037471"/>
    <property type="match status" value="1"/>
</dbReference>
<evidence type="ECO:0000259" key="11">
    <source>
        <dbReference type="PROSITE" id="PS50939"/>
    </source>
</evidence>
<keyword evidence="7 8" id="KW-0472">Membrane</keyword>
<evidence type="ECO:0008006" key="14">
    <source>
        <dbReference type="Google" id="ProtNLM"/>
    </source>
</evidence>
<feature type="signal peptide" evidence="9">
    <location>
        <begin position="1"/>
        <end position="24"/>
    </location>
</feature>
<dbReference type="SMART" id="SM00664">
    <property type="entry name" value="DoH"/>
    <property type="match status" value="1"/>
</dbReference>
<dbReference type="Pfam" id="PF03351">
    <property type="entry name" value="DOMON"/>
    <property type="match status" value="1"/>
</dbReference>
<dbReference type="InterPro" id="IPR006593">
    <property type="entry name" value="Cyt_b561/ferric_Rdtase_TM"/>
</dbReference>
<keyword evidence="13" id="KW-1185">Reference proteome</keyword>
<comment type="subcellular location">
    <subcellularLocation>
        <location evidence="1">Membrane</location>
    </subcellularLocation>
</comment>
<protein>
    <recommendedName>
        <fullName evidence="14">Cytochrome b561 and DOMON domain-containing protein</fullName>
    </recommendedName>
</protein>
<proteinExistence type="predicted"/>
<dbReference type="PANTHER" id="PTHR23130">
    <property type="entry name" value="CYTOCHROME B561 AND DOMON DOMAIN-CONTAINING PROTEIN"/>
    <property type="match status" value="1"/>
</dbReference>
<evidence type="ECO:0000256" key="7">
    <source>
        <dbReference type="ARBA" id="ARBA00023136"/>
    </source>
</evidence>
<dbReference type="InterPro" id="IPR017214">
    <property type="entry name" value="UCP037471"/>
</dbReference>
<keyword evidence="4 9" id="KW-0732">Signal</keyword>
<evidence type="ECO:0000313" key="13">
    <source>
        <dbReference type="Proteomes" id="UP001396334"/>
    </source>
</evidence>
<gene>
    <name evidence="12" type="ORF">V6N11_077237</name>
</gene>
<reference evidence="12 13" key="1">
    <citation type="journal article" date="2024" name="G3 (Bethesda)">
        <title>Genome assembly of Hibiscus sabdariffa L. provides insights into metabolisms of medicinal natural products.</title>
        <authorList>
            <person name="Kim T."/>
        </authorList>
    </citation>
    <scope>NUCLEOTIDE SEQUENCE [LARGE SCALE GENOMIC DNA]</scope>
    <source>
        <strain evidence="12">TK-2024</strain>
        <tissue evidence="12">Old leaves</tissue>
    </source>
</reference>
<dbReference type="SMART" id="SM00665">
    <property type="entry name" value="B561"/>
    <property type="match status" value="1"/>
</dbReference>
<dbReference type="Gene3D" id="1.20.120.1770">
    <property type="match status" value="1"/>
</dbReference>
<evidence type="ECO:0000256" key="6">
    <source>
        <dbReference type="ARBA" id="ARBA00022989"/>
    </source>
</evidence>
<dbReference type="InterPro" id="IPR045266">
    <property type="entry name" value="DOH_DOMON"/>
</dbReference>
<dbReference type="CDD" id="cd08760">
    <property type="entry name" value="Cyt_b561_FRRS1_like"/>
    <property type="match status" value="1"/>
</dbReference>
<evidence type="ECO:0000259" key="10">
    <source>
        <dbReference type="PROSITE" id="PS50836"/>
    </source>
</evidence>
<dbReference type="PANTHER" id="PTHR23130:SF171">
    <property type="entry name" value="OS01G0895300 PROTEIN"/>
    <property type="match status" value="1"/>
</dbReference>
<dbReference type="Proteomes" id="UP001396334">
    <property type="component" value="Unassembled WGS sequence"/>
</dbReference>
<name>A0ABR2TCL7_9ROSI</name>
<organism evidence="12 13">
    <name type="scientific">Hibiscus sabdariffa</name>
    <name type="common">roselle</name>
    <dbReference type="NCBI Taxonomy" id="183260"/>
    <lineage>
        <taxon>Eukaryota</taxon>
        <taxon>Viridiplantae</taxon>
        <taxon>Streptophyta</taxon>
        <taxon>Embryophyta</taxon>
        <taxon>Tracheophyta</taxon>
        <taxon>Spermatophyta</taxon>
        <taxon>Magnoliopsida</taxon>
        <taxon>eudicotyledons</taxon>
        <taxon>Gunneridae</taxon>
        <taxon>Pentapetalae</taxon>
        <taxon>rosids</taxon>
        <taxon>malvids</taxon>
        <taxon>Malvales</taxon>
        <taxon>Malvaceae</taxon>
        <taxon>Malvoideae</taxon>
        <taxon>Hibiscus</taxon>
    </lineage>
</organism>
<keyword evidence="6 8" id="KW-1133">Transmembrane helix</keyword>
<keyword evidence="3 8" id="KW-0812">Transmembrane</keyword>
<dbReference type="Pfam" id="PF03188">
    <property type="entry name" value="Cytochrom_B561"/>
    <property type="match status" value="1"/>
</dbReference>
<dbReference type="InterPro" id="IPR005018">
    <property type="entry name" value="DOMON_domain"/>
</dbReference>
<feature type="chain" id="PRO_5047089794" description="Cytochrome b561 and DOMON domain-containing protein" evidence="9">
    <location>
        <begin position="25"/>
        <end position="367"/>
    </location>
</feature>
<keyword evidence="2" id="KW-0813">Transport</keyword>
<feature type="domain" description="DOMON" evidence="10">
    <location>
        <begin position="56"/>
        <end position="170"/>
    </location>
</feature>
<feature type="transmembrane region" description="Helical" evidence="8">
    <location>
        <begin position="345"/>
        <end position="364"/>
    </location>
</feature>